<dbReference type="GO" id="GO:0043565">
    <property type="term" value="F:sequence-specific DNA binding"/>
    <property type="evidence" value="ECO:0007669"/>
    <property type="project" value="InterPro"/>
</dbReference>
<dbReference type="GO" id="GO:0003700">
    <property type="term" value="F:DNA-binding transcription factor activity"/>
    <property type="evidence" value="ECO:0007669"/>
    <property type="project" value="InterPro"/>
</dbReference>
<feature type="domain" description="HTH araC/xylS-type" evidence="4">
    <location>
        <begin position="31"/>
        <end position="96"/>
    </location>
</feature>
<sequence length="96" mass="11342">MLKTLLKHLQMHVFELDDVHSSLEKKSGHVEKMLDWVEVHFRQPFSLESLSRELHLSPYHISHLFKQQTGITLSDYVAGRRIREACVLLENTDFNR</sequence>
<dbReference type="SUPFAM" id="SSF46689">
    <property type="entry name" value="Homeodomain-like"/>
    <property type="match status" value="1"/>
</dbReference>
<reference evidence="6" key="1">
    <citation type="submission" date="2016-10" db="EMBL/GenBank/DDBJ databases">
        <authorList>
            <person name="Varghese N."/>
            <person name="Submissions S."/>
        </authorList>
    </citation>
    <scope>NUCLEOTIDE SEQUENCE [LARGE SCALE GENOMIC DNA]</scope>
    <source>
        <strain evidence="6">CGMCC 1.10223</strain>
    </source>
</reference>
<dbReference type="OrthoDB" id="9809338at2"/>
<dbReference type="PANTHER" id="PTHR43280:SF10">
    <property type="entry name" value="REGULATORY PROTEIN POCR"/>
    <property type="match status" value="1"/>
</dbReference>
<keyword evidence="2" id="KW-0238">DNA-binding</keyword>
<organism evidence="5 6">
    <name type="scientific">Paenibacillus algorifonticola</name>
    <dbReference type="NCBI Taxonomy" id="684063"/>
    <lineage>
        <taxon>Bacteria</taxon>
        <taxon>Bacillati</taxon>
        <taxon>Bacillota</taxon>
        <taxon>Bacilli</taxon>
        <taxon>Bacillales</taxon>
        <taxon>Paenibacillaceae</taxon>
        <taxon>Paenibacillus</taxon>
    </lineage>
</organism>
<proteinExistence type="predicted"/>
<dbReference type="Proteomes" id="UP000183410">
    <property type="component" value="Unassembled WGS sequence"/>
</dbReference>
<dbReference type="PROSITE" id="PS01124">
    <property type="entry name" value="HTH_ARAC_FAMILY_2"/>
    <property type="match status" value="1"/>
</dbReference>
<evidence type="ECO:0000313" key="6">
    <source>
        <dbReference type="Proteomes" id="UP000183410"/>
    </source>
</evidence>
<evidence type="ECO:0000256" key="1">
    <source>
        <dbReference type="ARBA" id="ARBA00023015"/>
    </source>
</evidence>
<gene>
    <name evidence="5" type="ORF">SAMN04487969_113115</name>
</gene>
<dbReference type="Pfam" id="PF00165">
    <property type="entry name" value="HTH_AraC"/>
    <property type="match status" value="1"/>
</dbReference>
<evidence type="ECO:0000313" key="5">
    <source>
        <dbReference type="EMBL" id="SFF08581.1"/>
    </source>
</evidence>
<evidence type="ECO:0000256" key="2">
    <source>
        <dbReference type="ARBA" id="ARBA00023125"/>
    </source>
</evidence>
<keyword evidence="1" id="KW-0805">Transcription regulation</keyword>
<keyword evidence="6" id="KW-1185">Reference proteome</keyword>
<dbReference type="RefSeq" id="WP_052737149.1">
    <property type="nucleotide sequence ID" value="NZ_FONN01000013.1"/>
</dbReference>
<keyword evidence="3" id="KW-0804">Transcription</keyword>
<dbReference type="EMBL" id="FONN01000013">
    <property type="protein sequence ID" value="SFF08581.1"/>
    <property type="molecule type" value="Genomic_DNA"/>
</dbReference>
<evidence type="ECO:0000259" key="4">
    <source>
        <dbReference type="PROSITE" id="PS01124"/>
    </source>
</evidence>
<dbReference type="InterPro" id="IPR018060">
    <property type="entry name" value="HTH_AraC"/>
</dbReference>
<protein>
    <submittedName>
        <fullName evidence="5">Regulatory helix-turn-helix protein, AraC family</fullName>
    </submittedName>
</protein>
<evidence type="ECO:0000256" key="3">
    <source>
        <dbReference type="ARBA" id="ARBA00023163"/>
    </source>
</evidence>
<name>A0A1I2FVW0_9BACL</name>
<dbReference type="AlphaFoldDB" id="A0A1I2FVW0"/>
<dbReference type="PANTHER" id="PTHR43280">
    <property type="entry name" value="ARAC-FAMILY TRANSCRIPTIONAL REGULATOR"/>
    <property type="match status" value="1"/>
</dbReference>
<dbReference type="Gene3D" id="1.10.10.60">
    <property type="entry name" value="Homeodomain-like"/>
    <property type="match status" value="1"/>
</dbReference>
<accession>A0A1I2FVW0</accession>
<dbReference type="InterPro" id="IPR009057">
    <property type="entry name" value="Homeodomain-like_sf"/>
</dbReference>
<dbReference type="SMART" id="SM00342">
    <property type="entry name" value="HTH_ARAC"/>
    <property type="match status" value="1"/>
</dbReference>